<accession>N1WHZ2</accession>
<gene>
    <name evidence="1" type="ORF">pgond44_14613</name>
</gene>
<dbReference type="eggNOG" id="COG4679">
    <property type="taxonomic scope" value="Bacteria"/>
</dbReference>
<evidence type="ECO:0000313" key="2">
    <source>
        <dbReference type="Proteomes" id="UP000012317"/>
    </source>
</evidence>
<dbReference type="Pfam" id="PF05973">
    <property type="entry name" value="Gp49"/>
    <property type="match status" value="1"/>
</dbReference>
<dbReference type="EMBL" id="APLF01000029">
    <property type="protein sequence ID" value="EMY79891.1"/>
    <property type="molecule type" value="Genomic_DNA"/>
</dbReference>
<keyword evidence="2" id="KW-1185">Reference proteome</keyword>
<name>N1WHZ2_9FLAO</name>
<reference evidence="1 2" key="1">
    <citation type="journal article" date="2014" name="Genome Biol. Evol.">
        <title>Extensive gene acquisition in the extremely psychrophilic bacterial species Psychroflexus torquis and the link to sea-ice ecosystem specialism.</title>
        <authorList>
            <person name="Feng S."/>
            <person name="Powell S.M."/>
            <person name="Wilson R."/>
            <person name="Bowman J.P."/>
        </authorList>
    </citation>
    <scope>NUCLEOTIDE SEQUENCE [LARGE SCALE GENOMIC DNA]</scope>
    <source>
        <strain evidence="1 2">ACAM 44</strain>
    </source>
</reference>
<organism evidence="1 2">
    <name type="scientific">Psychroflexus gondwanensis ACAM 44</name>
    <dbReference type="NCBI Taxonomy" id="1189619"/>
    <lineage>
        <taxon>Bacteria</taxon>
        <taxon>Pseudomonadati</taxon>
        <taxon>Bacteroidota</taxon>
        <taxon>Flavobacteriia</taxon>
        <taxon>Flavobacteriales</taxon>
        <taxon>Flavobacteriaceae</taxon>
        <taxon>Psychroflexus</taxon>
    </lineage>
</organism>
<proteinExistence type="predicted"/>
<evidence type="ECO:0000313" key="1">
    <source>
        <dbReference type="EMBL" id="EMY79891.1"/>
    </source>
</evidence>
<dbReference type="STRING" id="1189619.pgond44_14613"/>
<dbReference type="Proteomes" id="UP000012317">
    <property type="component" value="Unassembled WGS sequence"/>
</dbReference>
<dbReference type="AlphaFoldDB" id="N1WHZ2"/>
<dbReference type="RefSeq" id="WP_003445335.1">
    <property type="nucleotide sequence ID" value="NZ_APLF01000029.1"/>
</dbReference>
<sequence length="112" mass="13380">MNPKFKVELLEEVNEFLNGLNEKAREKIIFNMLKAQVVSNNELFKKLNNNVWEFPTLHNKTKYRLFAFWDKTDKTETVVISTHGIEKKTAKTPKKEIEKTERIMKQYFEAKK</sequence>
<dbReference type="InterPro" id="IPR009241">
    <property type="entry name" value="HigB-like"/>
</dbReference>
<comment type="caution">
    <text evidence="1">The sequence shown here is derived from an EMBL/GenBank/DDBJ whole genome shotgun (WGS) entry which is preliminary data.</text>
</comment>
<protein>
    <submittedName>
        <fullName evidence="1">Uncharacterized protein</fullName>
    </submittedName>
</protein>